<accession>A0A068NT37</accession>
<dbReference type="PANTHER" id="PTHR11092">
    <property type="entry name" value="SUGAR NUCLEOTIDE EPIMERASE RELATED"/>
    <property type="match status" value="1"/>
</dbReference>
<dbReference type="KEGG" id="fgi:OP10G_3193"/>
<dbReference type="STRING" id="661478.OP10G_3193"/>
<feature type="domain" description="DUF1731" evidence="3">
    <location>
        <begin position="251"/>
        <end position="300"/>
    </location>
</feature>
<gene>
    <name evidence="4" type="ORF">OP10G_3193</name>
</gene>
<dbReference type="HOGENOM" id="CLU_047373_0_0_0"/>
<dbReference type="InterPro" id="IPR036291">
    <property type="entry name" value="NAD(P)-bd_dom_sf"/>
</dbReference>
<dbReference type="SUPFAM" id="SSF51735">
    <property type="entry name" value="NAD(P)-binding Rossmann-fold domains"/>
    <property type="match status" value="1"/>
</dbReference>
<dbReference type="NCBIfam" id="TIGR01777">
    <property type="entry name" value="yfcH"/>
    <property type="match status" value="1"/>
</dbReference>
<dbReference type="OrthoDB" id="9801773at2"/>
<sequence length="303" mass="32779">MPGRRIVIAGGTGFIGERLVTALHTTGEEVVVLSRHHVAPAGARVVQWDGHTVEEWAKELDGAYAVINLAGETVSQRWSSEARARIMRSRVDGTQAICHAIMQAARPPERWINASAVGYYGDRGREPMDERSDAGRGFLAETCIAWEEAVTRCEVSKTARTRLRISMVVGHQGALPALARLARLGLGGHAGSGEQMVSWIHLDDLVGMIAWLLDIPNPPEIVNAASPSPVSNAELMREVRKQLNVPFGLPAPAFGVKLVGRFLGPDADLILNGVRAVPTEALRLGFRFHCPEIADAIEDVLGK</sequence>
<dbReference type="Pfam" id="PF08338">
    <property type="entry name" value="DUF1731"/>
    <property type="match status" value="1"/>
</dbReference>
<dbReference type="EMBL" id="CP007139">
    <property type="protein sequence ID" value="AIE86561.1"/>
    <property type="molecule type" value="Genomic_DNA"/>
</dbReference>
<dbReference type="Pfam" id="PF01370">
    <property type="entry name" value="Epimerase"/>
    <property type="match status" value="1"/>
</dbReference>
<name>A0A068NT37_FIMGI</name>
<evidence type="ECO:0000259" key="2">
    <source>
        <dbReference type="Pfam" id="PF01370"/>
    </source>
</evidence>
<keyword evidence="4" id="KW-0132">Cell division</keyword>
<evidence type="ECO:0000313" key="4">
    <source>
        <dbReference type="EMBL" id="AIE86561.1"/>
    </source>
</evidence>
<dbReference type="GO" id="GO:0051301">
    <property type="term" value="P:cell division"/>
    <property type="evidence" value="ECO:0007669"/>
    <property type="project" value="UniProtKB-KW"/>
</dbReference>
<organism evidence="4 5">
    <name type="scientific">Fimbriimonas ginsengisoli Gsoil 348</name>
    <dbReference type="NCBI Taxonomy" id="661478"/>
    <lineage>
        <taxon>Bacteria</taxon>
        <taxon>Bacillati</taxon>
        <taxon>Armatimonadota</taxon>
        <taxon>Fimbriimonadia</taxon>
        <taxon>Fimbriimonadales</taxon>
        <taxon>Fimbriimonadaceae</taxon>
        <taxon>Fimbriimonas</taxon>
    </lineage>
</organism>
<dbReference type="RefSeq" id="WP_025229484.1">
    <property type="nucleotide sequence ID" value="NZ_CP007139.1"/>
</dbReference>
<dbReference type="PANTHER" id="PTHR11092:SF0">
    <property type="entry name" value="EPIMERASE FAMILY PROTEIN SDR39U1"/>
    <property type="match status" value="1"/>
</dbReference>
<feature type="domain" description="NAD-dependent epimerase/dehydratase" evidence="2">
    <location>
        <begin position="6"/>
        <end position="224"/>
    </location>
</feature>
<dbReference type="Proteomes" id="UP000027982">
    <property type="component" value="Chromosome"/>
</dbReference>
<protein>
    <submittedName>
        <fullName evidence="4">Cell division inhibitor</fullName>
    </submittedName>
</protein>
<proteinExistence type="inferred from homology"/>
<dbReference type="Gene3D" id="3.40.50.720">
    <property type="entry name" value="NAD(P)-binding Rossmann-like Domain"/>
    <property type="match status" value="1"/>
</dbReference>
<dbReference type="eggNOG" id="COG1090">
    <property type="taxonomic scope" value="Bacteria"/>
</dbReference>
<evidence type="ECO:0000313" key="5">
    <source>
        <dbReference type="Proteomes" id="UP000027982"/>
    </source>
</evidence>
<reference evidence="4 5" key="1">
    <citation type="journal article" date="2014" name="PLoS ONE">
        <title>The first complete genome sequence of the class fimbriimonadia in the phylum armatimonadetes.</title>
        <authorList>
            <person name="Hu Z.Y."/>
            <person name="Wang Y.Z."/>
            <person name="Im W.T."/>
            <person name="Wang S.Y."/>
            <person name="Zhao G.P."/>
            <person name="Zheng H.J."/>
            <person name="Quan Z.X."/>
        </authorList>
    </citation>
    <scope>NUCLEOTIDE SEQUENCE [LARGE SCALE GENOMIC DNA]</scope>
    <source>
        <strain evidence="4">Gsoil 348</strain>
    </source>
</reference>
<keyword evidence="5" id="KW-1185">Reference proteome</keyword>
<keyword evidence="4" id="KW-0131">Cell cycle</keyword>
<evidence type="ECO:0000259" key="3">
    <source>
        <dbReference type="Pfam" id="PF08338"/>
    </source>
</evidence>
<dbReference type="InterPro" id="IPR010099">
    <property type="entry name" value="SDR39U1"/>
</dbReference>
<comment type="similarity">
    <text evidence="1">Belongs to the NAD(P)-dependent epimerase/dehydratase family. SDR39U1 subfamily.</text>
</comment>
<dbReference type="AlphaFoldDB" id="A0A068NT37"/>
<dbReference type="InterPro" id="IPR001509">
    <property type="entry name" value="Epimerase_deHydtase"/>
</dbReference>
<dbReference type="InterPro" id="IPR013549">
    <property type="entry name" value="DUF1731"/>
</dbReference>
<evidence type="ECO:0000256" key="1">
    <source>
        <dbReference type="ARBA" id="ARBA00009353"/>
    </source>
</evidence>